<accession>A0ACB9SIY3</accession>
<reference evidence="2" key="1">
    <citation type="journal article" date="2023" name="Front. Plant Sci.">
        <title>Chromosomal-level genome assembly of Melastoma candidum provides insights into trichome evolution.</title>
        <authorList>
            <person name="Zhong Y."/>
            <person name="Wu W."/>
            <person name="Sun C."/>
            <person name="Zou P."/>
            <person name="Liu Y."/>
            <person name="Dai S."/>
            <person name="Zhou R."/>
        </authorList>
    </citation>
    <scope>NUCLEOTIDE SEQUENCE [LARGE SCALE GENOMIC DNA]</scope>
</reference>
<dbReference type="EMBL" id="CM042880">
    <property type="protein sequence ID" value="KAI4389794.1"/>
    <property type="molecule type" value="Genomic_DNA"/>
</dbReference>
<keyword evidence="2" id="KW-1185">Reference proteome</keyword>
<proteinExistence type="predicted"/>
<sequence length="77" mass="8439">MIVSSMDMIRFSKGGDARGKLSTVIRLALLFWICFGFLRKPCSGYKLEEITGSGIYNLDGKSESAELGSGNRTGIRM</sequence>
<organism evidence="1 2">
    <name type="scientific">Melastoma candidum</name>
    <dbReference type="NCBI Taxonomy" id="119954"/>
    <lineage>
        <taxon>Eukaryota</taxon>
        <taxon>Viridiplantae</taxon>
        <taxon>Streptophyta</taxon>
        <taxon>Embryophyta</taxon>
        <taxon>Tracheophyta</taxon>
        <taxon>Spermatophyta</taxon>
        <taxon>Magnoliopsida</taxon>
        <taxon>eudicotyledons</taxon>
        <taxon>Gunneridae</taxon>
        <taxon>Pentapetalae</taxon>
        <taxon>rosids</taxon>
        <taxon>malvids</taxon>
        <taxon>Myrtales</taxon>
        <taxon>Melastomataceae</taxon>
        <taxon>Melastomatoideae</taxon>
        <taxon>Melastomateae</taxon>
        <taxon>Melastoma</taxon>
    </lineage>
</organism>
<comment type="caution">
    <text evidence="1">The sequence shown here is derived from an EMBL/GenBank/DDBJ whole genome shotgun (WGS) entry which is preliminary data.</text>
</comment>
<evidence type="ECO:0000313" key="1">
    <source>
        <dbReference type="EMBL" id="KAI4389794.1"/>
    </source>
</evidence>
<gene>
    <name evidence="1" type="ORF">MLD38_001978</name>
</gene>
<name>A0ACB9SIY3_9MYRT</name>
<dbReference type="Proteomes" id="UP001057402">
    <property type="component" value="Chromosome 1"/>
</dbReference>
<evidence type="ECO:0000313" key="2">
    <source>
        <dbReference type="Proteomes" id="UP001057402"/>
    </source>
</evidence>
<protein>
    <submittedName>
        <fullName evidence="1">Uncharacterized protein</fullName>
    </submittedName>
</protein>